<gene>
    <name evidence="2" type="ORF">C2G38_2223275</name>
</gene>
<proteinExistence type="predicted"/>
<dbReference type="EMBL" id="QKWP01002255">
    <property type="protein sequence ID" value="RIB04096.1"/>
    <property type="molecule type" value="Genomic_DNA"/>
</dbReference>
<dbReference type="Proteomes" id="UP000266673">
    <property type="component" value="Unassembled WGS sequence"/>
</dbReference>
<evidence type="ECO:0000256" key="1">
    <source>
        <dbReference type="SAM" id="MobiDB-lite"/>
    </source>
</evidence>
<feature type="compositionally biased region" description="Polar residues" evidence="1">
    <location>
        <begin position="1"/>
        <end position="15"/>
    </location>
</feature>
<sequence>MLKTTTKPQAPTTLRTKTKLQAPMTKPQAPMTPQNHKHRLKARAKLQAPTTNKVMANPQLLYSNDTKKNCFRPNKTTSKKRAMYKNTIHNSEKRILLQNNAEETQATIPQEACKTTHRTFNLEENPATTLATT</sequence>
<feature type="region of interest" description="Disordered" evidence="1">
    <location>
        <begin position="1"/>
        <end position="79"/>
    </location>
</feature>
<evidence type="ECO:0000313" key="3">
    <source>
        <dbReference type="Proteomes" id="UP000266673"/>
    </source>
</evidence>
<accession>A0A397UAG1</accession>
<organism evidence="2 3">
    <name type="scientific">Gigaspora rosea</name>
    <dbReference type="NCBI Taxonomy" id="44941"/>
    <lineage>
        <taxon>Eukaryota</taxon>
        <taxon>Fungi</taxon>
        <taxon>Fungi incertae sedis</taxon>
        <taxon>Mucoromycota</taxon>
        <taxon>Glomeromycotina</taxon>
        <taxon>Glomeromycetes</taxon>
        <taxon>Diversisporales</taxon>
        <taxon>Gigasporaceae</taxon>
        <taxon>Gigaspora</taxon>
    </lineage>
</organism>
<keyword evidence="3" id="KW-1185">Reference proteome</keyword>
<reference evidence="2 3" key="1">
    <citation type="submission" date="2018-06" db="EMBL/GenBank/DDBJ databases">
        <title>Comparative genomics reveals the genomic features of Rhizophagus irregularis, R. cerebriforme, R. diaphanum and Gigaspora rosea, and their symbiotic lifestyle signature.</title>
        <authorList>
            <person name="Morin E."/>
            <person name="San Clemente H."/>
            <person name="Chen E.C.H."/>
            <person name="De La Providencia I."/>
            <person name="Hainaut M."/>
            <person name="Kuo A."/>
            <person name="Kohler A."/>
            <person name="Murat C."/>
            <person name="Tang N."/>
            <person name="Roy S."/>
            <person name="Loubradou J."/>
            <person name="Henrissat B."/>
            <person name="Grigoriev I.V."/>
            <person name="Corradi N."/>
            <person name="Roux C."/>
            <person name="Martin F.M."/>
        </authorList>
    </citation>
    <scope>NUCLEOTIDE SEQUENCE [LARGE SCALE GENOMIC DNA]</scope>
    <source>
        <strain evidence="2 3">DAOM 194757</strain>
    </source>
</reference>
<evidence type="ECO:0000313" key="2">
    <source>
        <dbReference type="EMBL" id="RIB04096.1"/>
    </source>
</evidence>
<feature type="compositionally biased region" description="Basic residues" evidence="1">
    <location>
        <begin position="35"/>
        <end position="44"/>
    </location>
</feature>
<name>A0A397UAG1_9GLOM</name>
<protein>
    <submittedName>
        <fullName evidence="2">Uncharacterized protein</fullName>
    </submittedName>
</protein>
<comment type="caution">
    <text evidence="2">The sequence shown here is derived from an EMBL/GenBank/DDBJ whole genome shotgun (WGS) entry which is preliminary data.</text>
</comment>
<dbReference type="AlphaFoldDB" id="A0A397UAG1"/>
<feature type="compositionally biased region" description="Polar residues" evidence="1">
    <location>
        <begin position="48"/>
        <end position="64"/>
    </location>
</feature>